<sequence length="79" mass="8217">MFSQFLSIFSSVLHLRHLQQHQVRPVRPSGAISASLRATVAPFSPAAAGPVGKAPGSLPASVPVPAPLRDATSLPLHCL</sequence>
<accession>A0A8C3N929</accession>
<evidence type="ECO:0000313" key="1">
    <source>
        <dbReference type="Ensembl" id="ENSCPVP00000017694.1"/>
    </source>
</evidence>
<reference evidence="1" key="2">
    <citation type="submission" date="2025-08" db="UniProtKB">
        <authorList>
            <consortium name="Ensembl"/>
        </authorList>
    </citation>
    <scope>IDENTIFICATION</scope>
</reference>
<name>A0A8C3N929_GEOPR</name>
<organism evidence="1 2">
    <name type="scientific">Geospiza parvula</name>
    <name type="common">Small tree-finch</name>
    <name type="synonym">Camarhynchus parvulus</name>
    <dbReference type="NCBI Taxonomy" id="87175"/>
    <lineage>
        <taxon>Eukaryota</taxon>
        <taxon>Metazoa</taxon>
        <taxon>Chordata</taxon>
        <taxon>Craniata</taxon>
        <taxon>Vertebrata</taxon>
        <taxon>Euteleostomi</taxon>
        <taxon>Archelosauria</taxon>
        <taxon>Archosauria</taxon>
        <taxon>Dinosauria</taxon>
        <taxon>Saurischia</taxon>
        <taxon>Theropoda</taxon>
        <taxon>Coelurosauria</taxon>
        <taxon>Aves</taxon>
        <taxon>Neognathae</taxon>
        <taxon>Neoaves</taxon>
        <taxon>Telluraves</taxon>
        <taxon>Australaves</taxon>
        <taxon>Passeriformes</taxon>
        <taxon>Thraupidae</taxon>
        <taxon>Camarhynchus</taxon>
    </lineage>
</organism>
<evidence type="ECO:0000313" key="2">
    <source>
        <dbReference type="Proteomes" id="UP000694382"/>
    </source>
</evidence>
<proteinExistence type="predicted"/>
<dbReference type="AlphaFoldDB" id="A0A8C3N929"/>
<reference evidence="1" key="3">
    <citation type="submission" date="2025-09" db="UniProtKB">
        <authorList>
            <consortium name="Ensembl"/>
        </authorList>
    </citation>
    <scope>IDENTIFICATION</scope>
</reference>
<keyword evidence="2" id="KW-1185">Reference proteome</keyword>
<dbReference type="Ensembl" id="ENSCPVT00000018481.2">
    <property type="protein sequence ID" value="ENSCPVP00000017694.1"/>
    <property type="gene ID" value="ENSCPVG00000012933.2"/>
</dbReference>
<reference evidence="1" key="1">
    <citation type="submission" date="2020-02" db="EMBL/GenBank/DDBJ databases">
        <authorList>
            <person name="Enbody D E."/>
            <person name="Pettersson E M."/>
        </authorList>
    </citation>
    <scope>NUCLEOTIDE SEQUENCE [LARGE SCALE GENOMIC DNA]</scope>
</reference>
<protein>
    <submittedName>
        <fullName evidence="1">Uncharacterized protein</fullName>
    </submittedName>
</protein>
<dbReference type="Proteomes" id="UP000694382">
    <property type="component" value="Chromosome 6"/>
</dbReference>